<sequence length="137" mass="14985">MTRQIAWYGTAAVIVHTIVNILHALAHVSIPVPVTPSQAVFIVTVILTVPLVAMVLLWTPLSRMGVVLLLVSMLGSLIFGVYNHFIAISPDHISQIPPGNWQLLFQVTAVLLFLTELLGCGVGVWAIQKLRDEERIA</sequence>
<dbReference type="Proteomes" id="UP000762253">
    <property type="component" value="Unassembled WGS sequence"/>
</dbReference>
<feature type="transmembrane region" description="Helical" evidence="1">
    <location>
        <begin position="7"/>
        <end position="26"/>
    </location>
</feature>
<keyword evidence="1" id="KW-0812">Transmembrane</keyword>
<protein>
    <submittedName>
        <fullName evidence="2">Uncharacterized protein</fullName>
    </submittedName>
</protein>
<dbReference type="RefSeq" id="WP_169262950.1">
    <property type="nucleotide sequence ID" value="NZ_QMEC01000002.1"/>
</dbReference>
<evidence type="ECO:0000256" key="1">
    <source>
        <dbReference type="SAM" id="Phobius"/>
    </source>
</evidence>
<feature type="transmembrane region" description="Helical" evidence="1">
    <location>
        <begin position="38"/>
        <end position="58"/>
    </location>
</feature>
<keyword evidence="1" id="KW-1133">Transmembrane helix</keyword>
<evidence type="ECO:0000313" key="2">
    <source>
        <dbReference type="EMBL" id="NMF61360.1"/>
    </source>
</evidence>
<feature type="transmembrane region" description="Helical" evidence="1">
    <location>
        <begin position="65"/>
        <end position="83"/>
    </location>
</feature>
<keyword evidence="1" id="KW-0472">Membrane</keyword>
<evidence type="ECO:0000313" key="3">
    <source>
        <dbReference type="Proteomes" id="UP000762253"/>
    </source>
</evidence>
<keyword evidence="3" id="KW-1185">Reference proteome</keyword>
<name>A0ABX1M0P9_9CYAN</name>
<accession>A0ABX1M0P9</accession>
<gene>
    <name evidence="2" type="ORF">DP115_00565</name>
</gene>
<organism evidence="2 3">
    <name type="scientific">Brasilonema octagenarum UFV-OR1</name>
    <dbReference type="NCBI Taxonomy" id="417115"/>
    <lineage>
        <taxon>Bacteria</taxon>
        <taxon>Bacillati</taxon>
        <taxon>Cyanobacteriota</taxon>
        <taxon>Cyanophyceae</taxon>
        <taxon>Nostocales</taxon>
        <taxon>Scytonemataceae</taxon>
        <taxon>Brasilonema</taxon>
        <taxon>Octagenarum group</taxon>
    </lineage>
</organism>
<dbReference type="EMBL" id="QMEC01000002">
    <property type="protein sequence ID" value="NMF61360.1"/>
    <property type="molecule type" value="Genomic_DNA"/>
</dbReference>
<feature type="transmembrane region" description="Helical" evidence="1">
    <location>
        <begin position="103"/>
        <end position="127"/>
    </location>
</feature>
<proteinExistence type="predicted"/>
<reference evidence="2 3" key="1">
    <citation type="submission" date="2018-06" db="EMBL/GenBank/DDBJ databases">
        <title>Comparative genomics of Brasilonema spp. strains.</title>
        <authorList>
            <person name="Alvarenga D.O."/>
            <person name="Fiore M.F."/>
            <person name="Varani A.M."/>
        </authorList>
    </citation>
    <scope>NUCLEOTIDE SEQUENCE [LARGE SCALE GENOMIC DNA]</scope>
    <source>
        <strain evidence="2 3">UFV-OR1</strain>
    </source>
</reference>
<comment type="caution">
    <text evidence="2">The sequence shown here is derived from an EMBL/GenBank/DDBJ whole genome shotgun (WGS) entry which is preliminary data.</text>
</comment>